<dbReference type="PANTHER" id="PTHR43563">
    <property type="entry name" value="AMINE OXIDASE"/>
    <property type="match status" value="1"/>
</dbReference>
<dbReference type="GO" id="GO:0016491">
    <property type="term" value="F:oxidoreductase activity"/>
    <property type="evidence" value="ECO:0007669"/>
    <property type="project" value="InterPro"/>
</dbReference>
<evidence type="ECO:0000256" key="2">
    <source>
        <dbReference type="ARBA" id="ARBA00022729"/>
    </source>
</evidence>
<dbReference type="Proteomes" id="UP000266313">
    <property type="component" value="Chromosome"/>
</dbReference>
<dbReference type="InterPro" id="IPR050703">
    <property type="entry name" value="Flavin_MAO"/>
</dbReference>
<dbReference type="InterPro" id="IPR019546">
    <property type="entry name" value="TAT_signal_bac_arc"/>
</dbReference>
<evidence type="ECO:0000313" key="5">
    <source>
        <dbReference type="Proteomes" id="UP000266313"/>
    </source>
</evidence>
<reference evidence="4 5" key="1">
    <citation type="submission" date="2016-12" db="EMBL/GenBank/DDBJ databases">
        <title>Genome sequencing of Methylocaldum marinum.</title>
        <authorList>
            <person name="Takeuchi M."/>
            <person name="Kamagata Y."/>
            <person name="Hiraoka S."/>
            <person name="Oshima K."/>
            <person name="Hattori M."/>
            <person name="Iwasaki W."/>
        </authorList>
    </citation>
    <scope>NUCLEOTIDE SEQUENCE [LARGE SCALE GENOMIC DNA]</scope>
    <source>
        <strain evidence="4 5">S8</strain>
    </source>
</reference>
<sequence length="531" mass="58236">MAHTALIRRLVLALQDARRKNCLEQGCSLPVPRSPGWTRRRFVKATAVAGAAGLAESLLPKSAFAHPRPPVPEVAVVGAGLAGLNTAYQLQKTGIAARVYEARNRVGGRVHSGRALAEGMVVDFGAELINTDHADMLALVHEFGIELFDRHADAAGVPFPREAYFLEGVAHGAAELANDLRAIAAQITEDAALIDEDWDTYAPALDRMSVSDYLDLHFDKIPQTYVRNLLEQAIRVEYGAEPRDSSALQLIFLLPVVDGEHVDLLSYSDETYSVVGGSAQITRALGDALQGRIALGKALVAIDQRRGRYELLFADQSRAEADIVILAVPFPVLAGVRLQVPLPKLLRRFIREAELGANEKLIAGFNTRFWRRSGGFTEAAWGDFGFSEAWDETQRQPDRADGALNFFVGGDQARQLGKPRSVGQRFVKALDAFLPGAAEEATGRFVKTAWTRNRYTLGGYANYKPGQLTRFGSLLWIESDNPAERQQVYFNDLIFIGEHLSDAYYGFMNGAAQTGRLAAELIMERLARQAA</sequence>
<dbReference type="PANTHER" id="PTHR43563:SF1">
    <property type="entry name" value="AMINE OXIDASE [FLAVIN-CONTAINING] B"/>
    <property type="match status" value="1"/>
</dbReference>
<dbReference type="AlphaFoldDB" id="A0A250KZ89"/>
<dbReference type="Gene3D" id="3.90.660.10">
    <property type="match status" value="1"/>
</dbReference>
<dbReference type="KEGG" id="mmai:sS8_4881"/>
<comment type="similarity">
    <text evidence="1">Belongs to the flavin monoamine oxidase family.</text>
</comment>
<dbReference type="Pfam" id="PF01593">
    <property type="entry name" value="Amino_oxidase"/>
    <property type="match status" value="1"/>
</dbReference>
<gene>
    <name evidence="4" type="ORF">sS8_4881</name>
</gene>
<dbReference type="NCBIfam" id="TIGR01409">
    <property type="entry name" value="TAT_signal_seq"/>
    <property type="match status" value="1"/>
</dbReference>
<dbReference type="RefSeq" id="WP_119631922.1">
    <property type="nucleotide sequence ID" value="NZ_AP017928.1"/>
</dbReference>
<protein>
    <submittedName>
        <fullName evidence="4">Monoamine oxidase</fullName>
    </submittedName>
</protein>
<feature type="domain" description="Amine oxidase" evidence="3">
    <location>
        <begin position="81"/>
        <end position="523"/>
    </location>
</feature>
<evidence type="ECO:0000259" key="3">
    <source>
        <dbReference type="Pfam" id="PF01593"/>
    </source>
</evidence>
<dbReference type="SUPFAM" id="SSF51905">
    <property type="entry name" value="FAD/NAD(P)-binding domain"/>
    <property type="match status" value="1"/>
</dbReference>
<accession>A0A250KZ89</accession>
<dbReference type="Gene3D" id="1.10.405.10">
    <property type="entry name" value="Guanine Nucleotide Dissociation Inhibitor, domain 1"/>
    <property type="match status" value="1"/>
</dbReference>
<dbReference type="Gene3D" id="3.50.50.60">
    <property type="entry name" value="FAD/NAD(P)-binding domain"/>
    <property type="match status" value="1"/>
</dbReference>
<evidence type="ECO:0000256" key="1">
    <source>
        <dbReference type="ARBA" id="ARBA00005995"/>
    </source>
</evidence>
<keyword evidence="2" id="KW-0732">Signal</keyword>
<dbReference type="PRINTS" id="PR00419">
    <property type="entry name" value="ADXRDTASE"/>
</dbReference>
<dbReference type="InterPro" id="IPR002937">
    <property type="entry name" value="Amino_oxidase"/>
</dbReference>
<keyword evidence="5" id="KW-1185">Reference proteome</keyword>
<evidence type="ECO:0000313" key="4">
    <source>
        <dbReference type="EMBL" id="BBA36804.1"/>
    </source>
</evidence>
<name>A0A250KZ89_9GAMM</name>
<dbReference type="EMBL" id="AP017928">
    <property type="protein sequence ID" value="BBA36804.1"/>
    <property type="molecule type" value="Genomic_DNA"/>
</dbReference>
<dbReference type="PROSITE" id="PS51318">
    <property type="entry name" value="TAT"/>
    <property type="match status" value="1"/>
</dbReference>
<dbReference type="OrthoDB" id="8845488at2"/>
<dbReference type="InterPro" id="IPR036188">
    <property type="entry name" value="FAD/NAD-bd_sf"/>
</dbReference>
<proteinExistence type="inferred from homology"/>
<dbReference type="InterPro" id="IPR006311">
    <property type="entry name" value="TAT_signal"/>
</dbReference>
<organism evidence="4 5">
    <name type="scientific">Methylocaldum marinum</name>
    <dbReference type="NCBI Taxonomy" id="1432792"/>
    <lineage>
        <taxon>Bacteria</taxon>
        <taxon>Pseudomonadati</taxon>
        <taxon>Pseudomonadota</taxon>
        <taxon>Gammaproteobacteria</taxon>
        <taxon>Methylococcales</taxon>
        <taxon>Methylococcaceae</taxon>
        <taxon>Methylocaldum</taxon>
    </lineage>
</organism>
<dbReference type="SUPFAM" id="SSF54373">
    <property type="entry name" value="FAD-linked reductases, C-terminal domain"/>
    <property type="match status" value="1"/>
</dbReference>